<feature type="domain" description="EGF-like" evidence="2">
    <location>
        <begin position="136"/>
        <end position="169"/>
    </location>
</feature>
<protein>
    <submittedName>
        <fullName evidence="3">Multiple epidermal growth factor-like domains 10</fullName>
    </submittedName>
</protein>
<name>K1Q5V9_MAGGI</name>
<gene>
    <name evidence="3" type="ORF">CGI_10003976</name>
</gene>
<keyword evidence="1" id="KW-0245">EGF-like domain</keyword>
<dbReference type="InterPro" id="IPR000742">
    <property type="entry name" value="EGF"/>
</dbReference>
<dbReference type="InParanoid" id="K1Q5V9"/>
<feature type="domain" description="EGF-like" evidence="2">
    <location>
        <begin position="331"/>
        <end position="366"/>
    </location>
</feature>
<organism evidence="3">
    <name type="scientific">Magallana gigas</name>
    <name type="common">Pacific oyster</name>
    <name type="synonym">Crassostrea gigas</name>
    <dbReference type="NCBI Taxonomy" id="29159"/>
    <lineage>
        <taxon>Eukaryota</taxon>
        <taxon>Metazoa</taxon>
        <taxon>Spiralia</taxon>
        <taxon>Lophotrochozoa</taxon>
        <taxon>Mollusca</taxon>
        <taxon>Bivalvia</taxon>
        <taxon>Autobranchia</taxon>
        <taxon>Pteriomorphia</taxon>
        <taxon>Ostreida</taxon>
        <taxon>Ostreoidea</taxon>
        <taxon>Ostreidae</taxon>
        <taxon>Magallana</taxon>
    </lineage>
</organism>
<feature type="domain" description="EGF-like" evidence="2">
    <location>
        <begin position="96"/>
        <end position="125"/>
    </location>
</feature>
<accession>K1Q5V9</accession>
<dbReference type="SUPFAM" id="SSF57184">
    <property type="entry name" value="Growth factor receptor domain"/>
    <property type="match status" value="1"/>
</dbReference>
<evidence type="ECO:0000259" key="2">
    <source>
        <dbReference type="SMART" id="SM00181"/>
    </source>
</evidence>
<reference evidence="3" key="1">
    <citation type="journal article" date="2012" name="Nature">
        <title>The oyster genome reveals stress adaptation and complexity of shell formation.</title>
        <authorList>
            <person name="Zhang G."/>
            <person name="Fang X."/>
            <person name="Guo X."/>
            <person name="Li L."/>
            <person name="Luo R."/>
            <person name="Xu F."/>
            <person name="Yang P."/>
            <person name="Zhang L."/>
            <person name="Wang X."/>
            <person name="Qi H."/>
            <person name="Xiong Z."/>
            <person name="Que H."/>
            <person name="Xie Y."/>
            <person name="Holland P.W."/>
            <person name="Paps J."/>
            <person name="Zhu Y."/>
            <person name="Wu F."/>
            <person name="Chen Y."/>
            <person name="Wang J."/>
            <person name="Peng C."/>
            <person name="Meng J."/>
            <person name="Yang L."/>
            <person name="Liu J."/>
            <person name="Wen B."/>
            <person name="Zhang N."/>
            <person name="Huang Z."/>
            <person name="Zhu Q."/>
            <person name="Feng Y."/>
            <person name="Mount A."/>
            <person name="Hedgecock D."/>
            <person name="Xu Z."/>
            <person name="Liu Y."/>
            <person name="Domazet-Loso T."/>
            <person name="Du Y."/>
            <person name="Sun X."/>
            <person name="Zhang S."/>
            <person name="Liu B."/>
            <person name="Cheng P."/>
            <person name="Jiang X."/>
            <person name="Li J."/>
            <person name="Fan D."/>
            <person name="Wang W."/>
            <person name="Fu W."/>
            <person name="Wang T."/>
            <person name="Wang B."/>
            <person name="Zhang J."/>
            <person name="Peng Z."/>
            <person name="Li Y."/>
            <person name="Li N."/>
            <person name="Wang J."/>
            <person name="Chen M."/>
            <person name="He Y."/>
            <person name="Tan F."/>
            <person name="Song X."/>
            <person name="Zheng Q."/>
            <person name="Huang R."/>
            <person name="Yang H."/>
            <person name="Du X."/>
            <person name="Chen L."/>
            <person name="Yang M."/>
            <person name="Gaffney P.M."/>
            <person name="Wang S."/>
            <person name="Luo L."/>
            <person name="She Z."/>
            <person name="Ming Y."/>
            <person name="Huang W."/>
            <person name="Zhang S."/>
            <person name="Huang B."/>
            <person name="Zhang Y."/>
            <person name="Qu T."/>
            <person name="Ni P."/>
            <person name="Miao G."/>
            <person name="Wang J."/>
            <person name="Wang Q."/>
            <person name="Steinberg C.E."/>
            <person name="Wang H."/>
            <person name="Li N."/>
            <person name="Qian L."/>
            <person name="Zhang G."/>
            <person name="Li Y."/>
            <person name="Yang H."/>
            <person name="Liu X."/>
            <person name="Wang J."/>
            <person name="Yin Y."/>
            <person name="Wang J."/>
        </authorList>
    </citation>
    <scope>NUCLEOTIDE SEQUENCE [LARGE SCALE GENOMIC DNA]</scope>
    <source>
        <strain evidence="3">05x7-T-G4-1.051#20</strain>
    </source>
</reference>
<dbReference type="Gene3D" id="2.170.300.10">
    <property type="entry name" value="Tie2 ligand-binding domain superfamily"/>
    <property type="match status" value="2"/>
</dbReference>
<dbReference type="PANTHER" id="PTHR24043">
    <property type="entry name" value="SCAVENGER RECEPTOR CLASS F"/>
    <property type="match status" value="1"/>
</dbReference>
<feature type="domain" description="EGF-like" evidence="2">
    <location>
        <begin position="180"/>
        <end position="215"/>
    </location>
</feature>
<dbReference type="AlphaFoldDB" id="K1Q5V9"/>
<dbReference type="SMART" id="SM00181">
    <property type="entry name" value="EGF"/>
    <property type="match status" value="5"/>
</dbReference>
<dbReference type="HOGENOM" id="CLU_031239_0_0_1"/>
<dbReference type="Gene3D" id="2.60.120.260">
    <property type="entry name" value="Galactose-binding domain-like"/>
    <property type="match status" value="1"/>
</dbReference>
<dbReference type="InterPro" id="IPR042635">
    <property type="entry name" value="MEGF10/SREC1/2-like"/>
</dbReference>
<dbReference type="GO" id="GO:0005044">
    <property type="term" value="F:scavenger receptor activity"/>
    <property type="evidence" value="ECO:0007669"/>
    <property type="project" value="InterPro"/>
</dbReference>
<feature type="domain" description="EGF-like" evidence="2">
    <location>
        <begin position="226"/>
        <end position="259"/>
    </location>
</feature>
<evidence type="ECO:0000313" key="3">
    <source>
        <dbReference type="EMBL" id="EKC24305.1"/>
    </source>
</evidence>
<dbReference type="InterPro" id="IPR009030">
    <property type="entry name" value="Growth_fac_rcpt_cys_sf"/>
</dbReference>
<proteinExistence type="predicted"/>
<dbReference type="PANTHER" id="PTHR24043:SF8">
    <property type="entry name" value="EGF-LIKE DOMAIN-CONTAINING PROTEIN"/>
    <property type="match status" value="1"/>
</dbReference>
<evidence type="ECO:0000256" key="1">
    <source>
        <dbReference type="ARBA" id="ARBA00022536"/>
    </source>
</evidence>
<dbReference type="SUPFAM" id="SSF49785">
    <property type="entry name" value="Galactose-binding domain-like"/>
    <property type="match status" value="1"/>
</dbReference>
<dbReference type="InterPro" id="IPR008979">
    <property type="entry name" value="Galactose-bd-like_sf"/>
</dbReference>
<dbReference type="EMBL" id="JH817120">
    <property type="protein sequence ID" value="EKC24305.1"/>
    <property type="molecule type" value="Genomic_DNA"/>
</dbReference>
<sequence>MSRINIAREKPTYQLHPYIRNDHRFDASNAVDGLTSDLSAFGGECVVSKDYHRTAIWWVNLTSIHSIHHITIFYRTDNTNYGCSSTGFYTVNCSVPCPDVNCQYCHIETGTCQGCKPGYQGHRCELVCRTGYFGQDCAMKCRDTCTGCNNINGLCDKGCHPGWKGDYCDKHCDENMFGERCSSSCGHCLGSEQCHHTNGTCMNGCASGYEGELCTKECDVNYFGINCREMCNVTCKGCNRTTGICDIGCKSGWRDIYCHKGIFFHIHVQLKLTRNCLNRRILFILIMISKLFKLVNISFSKATYVFIICYILCHKIQYFAIECSAGSYGVNCASTCGQCLNEKVCNHETGSCDQGCQPGYKGPTCKTGIQCERFLNKNNTSKIICYVFMVSSAASCV</sequence>